<name>A0A4V3XDT3_9AGAM</name>
<dbReference type="GO" id="GO:0051601">
    <property type="term" value="P:exocyst localization"/>
    <property type="evidence" value="ECO:0007669"/>
    <property type="project" value="TreeGrafter"/>
</dbReference>
<dbReference type="Gene3D" id="1.10.357.70">
    <property type="entry name" value="Exocyst complex component Sec6, C-terminal domain"/>
    <property type="match status" value="1"/>
</dbReference>
<dbReference type="GO" id="GO:0000149">
    <property type="term" value="F:SNARE binding"/>
    <property type="evidence" value="ECO:0007669"/>
    <property type="project" value="TreeGrafter"/>
</dbReference>
<keyword evidence="3" id="KW-0268">Exocytosis</keyword>
<dbReference type="InterPro" id="IPR042532">
    <property type="entry name" value="EXOC3/Sec6_C"/>
</dbReference>
<evidence type="ECO:0000256" key="3">
    <source>
        <dbReference type="ARBA" id="ARBA00022483"/>
    </source>
</evidence>
<dbReference type="FunFam" id="1.10.357.50:FF:000006">
    <property type="entry name" value="Exocyst complex component sec6"/>
    <property type="match status" value="1"/>
</dbReference>
<comment type="similarity">
    <text evidence="1">Belongs to the SEC6 family.</text>
</comment>
<evidence type="ECO:0000313" key="4">
    <source>
        <dbReference type="EMBL" id="THH10943.1"/>
    </source>
</evidence>
<sequence length="797" mass="90408">MSAPTVSAAQAIGEYLQSPDDLMKIAAFRKKLEKEKASIDARLKSGVKEQLDATRESLRKLFSTRDNVQVIKDEMETVDRLCNDPQNNVATFDQISRVSMVHRNFELTEEIVNNLIEMSSKIDVLEAWLAADSNDLYGNAPNLLYIHHQINQLEGFRNQTLHQAKKASGDSRSILKRMFERLNALIEAFDEHIMELARNVLPIIRAGHPEVIVKLVKIAEIEGREDEKAIAIRLVKKAAKMDAASKFKSMQANARIIKHYRSKITKNITDSIKEKFNEAYMRDENDPTAFLEGLGWIYQDIIRVESDVVPCFPPDWDIYSHFVREYHKALNATVQRIIASEPEASALLVLHAWLKEYKKSMDELEIPPELLEPPIMDGKEQSLIEDYLKLIVKKLDEWSMNLMKTEIEEFTTRAEPPELDSDGLYGMQGAVILFQMVNQQVDAATESGQGVILARVVTEINRVMRGIQEQWTKLIDAEYKKHTEKPEEVSGGLVEYCIALANDQIKSADFAEALSARIEPLVSEKYRVTINERLNDAIDGYLDVAKKCTQTLIDIIFNDLKPATKQFFQASWYDGIMRQIVETMRDYMSDYQTYLNSSLLELLVEDLLDTFLVSYLTALANTPKLRIPAATDRIKEDVSEAFSFFSTLKPAKELESYFEVVEMILSLLEASKTMVFLSFWSFAKVHGPNIVFVEGLMKARDDLDRSAVGEVMDSVKRKVKDENLTDQYLTFPPSNACTMHVVIVSDIGWDLTLAALKRGDKVIATGRAPSIGKLDELRHQGADVLELGVTTPLDDLN</sequence>
<evidence type="ECO:0000256" key="1">
    <source>
        <dbReference type="ARBA" id="ARBA00009447"/>
    </source>
</evidence>
<keyword evidence="5" id="KW-1185">Reference proteome</keyword>
<organism evidence="4 5">
    <name type="scientific">Bondarzewia mesenterica</name>
    <dbReference type="NCBI Taxonomy" id="1095465"/>
    <lineage>
        <taxon>Eukaryota</taxon>
        <taxon>Fungi</taxon>
        <taxon>Dikarya</taxon>
        <taxon>Basidiomycota</taxon>
        <taxon>Agaricomycotina</taxon>
        <taxon>Agaricomycetes</taxon>
        <taxon>Russulales</taxon>
        <taxon>Bondarzewiaceae</taxon>
        <taxon>Bondarzewia</taxon>
    </lineage>
</organism>
<dbReference type="InterPro" id="IPR010326">
    <property type="entry name" value="EXOC3/Sec6"/>
</dbReference>
<dbReference type="AlphaFoldDB" id="A0A4V3XDT3"/>
<dbReference type="EMBL" id="SGPL01000541">
    <property type="protein sequence ID" value="THH10943.1"/>
    <property type="molecule type" value="Genomic_DNA"/>
</dbReference>
<keyword evidence="2" id="KW-0813">Transport</keyword>
<dbReference type="OrthoDB" id="190098at2759"/>
<proteinExistence type="inferred from homology"/>
<dbReference type="Pfam" id="PF06046">
    <property type="entry name" value="Sec6"/>
    <property type="match status" value="1"/>
</dbReference>
<reference evidence="4 5" key="1">
    <citation type="submission" date="2019-02" db="EMBL/GenBank/DDBJ databases">
        <title>Genome sequencing of the rare red list fungi Bondarzewia mesenterica.</title>
        <authorList>
            <person name="Buettner E."/>
            <person name="Kellner H."/>
        </authorList>
    </citation>
    <scope>NUCLEOTIDE SEQUENCE [LARGE SCALE GENOMIC DNA]</scope>
    <source>
        <strain evidence="4 5">DSM 108281</strain>
    </source>
</reference>
<accession>A0A4V3XDT3</accession>
<comment type="caution">
    <text evidence="4">The sequence shown here is derived from an EMBL/GenBank/DDBJ whole genome shotgun (WGS) entry which is preliminary data.</text>
</comment>
<dbReference type="PANTHER" id="PTHR21292">
    <property type="entry name" value="EXOCYST COMPLEX COMPONENT SEC6-RELATED"/>
    <property type="match status" value="1"/>
</dbReference>
<gene>
    <name evidence="4" type="ORF">EW146_g8215</name>
</gene>
<dbReference type="PANTHER" id="PTHR21292:SF1">
    <property type="entry name" value="EXOCYST COMPLEX COMPONENT 3"/>
    <property type="match status" value="1"/>
</dbReference>
<dbReference type="GO" id="GO:0006887">
    <property type="term" value="P:exocytosis"/>
    <property type="evidence" value="ECO:0007669"/>
    <property type="project" value="UniProtKB-KW"/>
</dbReference>
<protein>
    <submittedName>
        <fullName evidence="4">Uncharacterized protein</fullName>
    </submittedName>
</protein>
<dbReference type="Proteomes" id="UP000310158">
    <property type="component" value="Unassembled WGS sequence"/>
</dbReference>
<dbReference type="GO" id="GO:0000145">
    <property type="term" value="C:exocyst"/>
    <property type="evidence" value="ECO:0007669"/>
    <property type="project" value="InterPro"/>
</dbReference>
<dbReference type="Gene3D" id="1.10.357.50">
    <property type="match status" value="1"/>
</dbReference>
<evidence type="ECO:0000256" key="2">
    <source>
        <dbReference type="ARBA" id="ARBA00022448"/>
    </source>
</evidence>
<evidence type="ECO:0000313" key="5">
    <source>
        <dbReference type="Proteomes" id="UP000310158"/>
    </source>
</evidence>